<accession>A0A917A4F5</accession>
<dbReference type="RefSeq" id="WP_188476919.1">
    <property type="nucleotide sequence ID" value="NZ_BMFJ01000001.1"/>
</dbReference>
<feature type="region of interest" description="Disordered" evidence="1">
    <location>
        <begin position="69"/>
        <end position="90"/>
    </location>
</feature>
<feature type="compositionally biased region" description="Basic residues" evidence="1">
    <location>
        <begin position="81"/>
        <end position="90"/>
    </location>
</feature>
<reference evidence="3" key="1">
    <citation type="journal article" date="2019" name="Int. J. Syst. Evol. Microbiol.">
        <title>The Global Catalogue of Microorganisms (GCM) 10K type strain sequencing project: providing services to taxonomists for standard genome sequencing and annotation.</title>
        <authorList>
            <consortium name="The Broad Institute Genomics Platform"/>
            <consortium name="The Broad Institute Genome Sequencing Center for Infectious Disease"/>
            <person name="Wu L."/>
            <person name="Ma J."/>
        </authorList>
    </citation>
    <scope>NUCLEOTIDE SEQUENCE [LARGE SCALE GENOMIC DNA]</scope>
    <source>
        <strain evidence="3">CGMCC 1.12664</strain>
    </source>
</reference>
<comment type="caution">
    <text evidence="2">The sequence shown here is derived from an EMBL/GenBank/DDBJ whole genome shotgun (WGS) entry which is preliminary data.</text>
</comment>
<organism evidence="2 3">
    <name type="scientific">Primorskyibacter flagellatus</name>
    <dbReference type="NCBI Taxonomy" id="1387277"/>
    <lineage>
        <taxon>Bacteria</taxon>
        <taxon>Pseudomonadati</taxon>
        <taxon>Pseudomonadota</taxon>
        <taxon>Alphaproteobacteria</taxon>
        <taxon>Rhodobacterales</taxon>
        <taxon>Roseobacteraceae</taxon>
        <taxon>Primorskyibacter</taxon>
    </lineage>
</organism>
<evidence type="ECO:0000313" key="3">
    <source>
        <dbReference type="Proteomes" id="UP000612855"/>
    </source>
</evidence>
<keyword evidence="3" id="KW-1185">Reference proteome</keyword>
<evidence type="ECO:0000256" key="1">
    <source>
        <dbReference type="SAM" id="MobiDB-lite"/>
    </source>
</evidence>
<name>A0A917A4F5_9RHOB</name>
<proteinExistence type="predicted"/>
<protein>
    <submittedName>
        <fullName evidence="2">Uncharacterized protein</fullName>
    </submittedName>
</protein>
<dbReference type="Proteomes" id="UP000612855">
    <property type="component" value="Unassembled WGS sequence"/>
</dbReference>
<dbReference type="AlphaFoldDB" id="A0A917A4F5"/>
<evidence type="ECO:0000313" key="2">
    <source>
        <dbReference type="EMBL" id="GGE26626.1"/>
    </source>
</evidence>
<sequence>MTDQRDPNDPKGLIRESYRIDRISDAECRSILMDWALSLPDGLTPGQALSALLDRYGAEADHPMTRLMRDGLQSIPTAGRRGGRAGRRPH</sequence>
<gene>
    <name evidence="2" type="ORF">GCM10011360_13740</name>
</gene>
<dbReference type="EMBL" id="BMFJ01000001">
    <property type="protein sequence ID" value="GGE26626.1"/>
    <property type="molecule type" value="Genomic_DNA"/>
</dbReference>